<proteinExistence type="predicted"/>
<sequence>MSWRRGSGEDPMTDQWCRFEVFKDEFTKTRWVEGALPPLGDGEVRLALSTASFTSNNITYGIVGEQYGYWRFFPVEEEGWGCLPVWGFADIVESRAEGLEVGERIYGYFPMGSHLTVTPVKVAPHKFTDGAAHRQGLPGPYNYYERLAVDPNYAREMEPHHSLFAPLASTAYGLAEWVSRSDYQGADVIVCLSASSKTSLSTAIYLKSMGVAGKLVGMTSERNKSVVEKIGVYDEVITYDDYAALEKGRGHLILDFAGNGVVTANVHQHLGDDMLHHTVVGASHAQAQRRIDGVIAERSEVFFLPTYMDQRLKETDGKFITDMRAAMIDVTKQAAGWMELDRAADRDAIEKLYNTVREGRIAPDHGGILQFDHIC</sequence>
<accession>A0A371REP7</accession>
<dbReference type="Proteomes" id="UP000264589">
    <property type="component" value="Unassembled WGS sequence"/>
</dbReference>
<gene>
    <name evidence="1" type="ORF">DX908_00695</name>
</gene>
<keyword evidence="2" id="KW-1185">Reference proteome</keyword>
<dbReference type="AlphaFoldDB" id="A0A371REP7"/>
<name>A0A371REP7_9PROT</name>
<dbReference type="InterPro" id="IPR021276">
    <property type="entry name" value="DUF2855"/>
</dbReference>
<dbReference type="Pfam" id="PF11017">
    <property type="entry name" value="DUF2855"/>
    <property type="match status" value="1"/>
</dbReference>
<organism evidence="1 2">
    <name type="scientific">Parvularcula marina</name>
    <dbReference type="NCBI Taxonomy" id="2292771"/>
    <lineage>
        <taxon>Bacteria</taxon>
        <taxon>Pseudomonadati</taxon>
        <taxon>Pseudomonadota</taxon>
        <taxon>Alphaproteobacteria</taxon>
        <taxon>Parvularculales</taxon>
        <taxon>Parvularculaceae</taxon>
        <taxon>Parvularcula</taxon>
    </lineage>
</organism>
<evidence type="ECO:0000313" key="2">
    <source>
        <dbReference type="Proteomes" id="UP000264589"/>
    </source>
</evidence>
<protein>
    <submittedName>
        <fullName evidence="1">DUF2855 family protein</fullName>
    </submittedName>
</protein>
<evidence type="ECO:0000313" key="1">
    <source>
        <dbReference type="EMBL" id="RFB03929.1"/>
    </source>
</evidence>
<comment type="caution">
    <text evidence="1">The sequence shown here is derived from an EMBL/GenBank/DDBJ whole genome shotgun (WGS) entry which is preliminary data.</text>
</comment>
<dbReference type="InParanoid" id="A0A371REP7"/>
<reference evidence="1 2" key="1">
    <citation type="submission" date="2018-08" db="EMBL/GenBank/DDBJ databases">
        <title>Parvularcula sp. SM1705, isolated from surface water of the South Sea China.</title>
        <authorList>
            <person name="Sun L."/>
        </authorList>
    </citation>
    <scope>NUCLEOTIDE SEQUENCE [LARGE SCALE GENOMIC DNA]</scope>
    <source>
        <strain evidence="1 2">SM1705</strain>
    </source>
</reference>
<dbReference type="EMBL" id="QUQO01000001">
    <property type="protein sequence ID" value="RFB03929.1"/>
    <property type="molecule type" value="Genomic_DNA"/>
</dbReference>